<feature type="signal peptide" evidence="2">
    <location>
        <begin position="1"/>
        <end position="19"/>
    </location>
</feature>
<dbReference type="OrthoDB" id="4849794at2759"/>
<evidence type="ECO:0000259" key="3">
    <source>
        <dbReference type="Pfam" id="PF17829"/>
    </source>
</evidence>
<name>A0A6A5WR55_9PLEO</name>
<dbReference type="AlphaFoldDB" id="A0A6A5WR55"/>
<evidence type="ECO:0000256" key="1">
    <source>
        <dbReference type="ARBA" id="ARBA00022801"/>
    </source>
</evidence>
<dbReference type="Gene3D" id="3.30.379.10">
    <property type="entry name" value="Chitobiase/beta-hexosaminidase domain 2-like"/>
    <property type="match status" value="1"/>
</dbReference>
<sequence length="1003" mass="112146">MRYAHLAIGLCGLLRPALALLDEPFVTFSPTNGSLNIVGATILADANDFAGVHIAVNSLQSDLAQISGTSPKVQNATANSTLLHTEIAIIVGTVNSTLISQLSAKGTIDVSSVQGKWETFHTSIVTNPLSGVQKALVIVGSDKRGTIFGIHTLAEQSGQSPYHWFADVPPKTHSAIYALPTTTTHGPPTVRYRGLFINDEEPALTTWWSAHHNTSHHPLDTEFYAHVFDLLLRLKANYIWPAMWKSWTPPPGNIFFTDDPGNMQLADDYGIVVSTSHHEPMQRATNEWNETEKGPWNWTLNKKNVTEFMDKGIQRAGRNESYFTMGMRGAGDLSLEGPNALEILREIFNVQRDIFRKYFGDEKINQVWTIYKEVATYYAAGLNPPEDVTIVMPDDNQGQIQRLPIGNESEREGGVGVYFHLEYVGSPRSYKWSNTNNIPKILKELSHAYMRNANRIWIINVGDIKPMELPFEFAMDMAWNASKFDFEFIPTYLKLYAEREFGVEYAEGIADVLMEYSNLIGMRRYEMAHPGTYSMLNYHEAERVLDRWTKLASKTKTLHAEVGNDLKPAFYQLVFYPIVSGAAYYSINIGIAFNHQYAMERRNSANSVAKQVLDQFEYDYDLIEDYDALLGGKWAHIMSQAKLDAVVEQPRNWANPARDLATNLSFVQLRQNMQFSLGNLGLYAEESTSPLYQGRWAESIDSSMPNAQFTAELPVMSPYGPSVRTVDVFMRGDYRVPIRWQLDQIPGDWLSITPSSGTLSQGKYDQRLNVTIDWSKVPAGFNKTINVGITSQPASYPYFDLIRIPVQNHRVPQGFEGFPETAGYISIEAPHFQRASSKPSNSSVSLTHIPYLGTRSASGSIALRPYTAARASLPTATSAYVEYNIYLFNSTSALNATIYINACLDTDPSLLMQFSLTVDDAPSKFSRVLGDPKNAGDVPPEWMDQIANQVWTKKVALGPMAQGAHTLRWAVNSPEVYLEKLVLDTRGGVKDSYLGPPETVLVK</sequence>
<dbReference type="Gene3D" id="2.60.120.1620">
    <property type="match status" value="1"/>
</dbReference>
<dbReference type="Pfam" id="PF15979">
    <property type="entry name" value="Glyco_hydro_115"/>
    <property type="match status" value="1"/>
</dbReference>
<proteinExistence type="predicted"/>
<reference evidence="4" key="1">
    <citation type="journal article" date="2020" name="Stud. Mycol.">
        <title>101 Dothideomycetes genomes: a test case for predicting lifestyles and emergence of pathogens.</title>
        <authorList>
            <person name="Haridas S."/>
            <person name="Albert R."/>
            <person name="Binder M."/>
            <person name="Bloem J."/>
            <person name="Labutti K."/>
            <person name="Salamov A."/>
            <person name="Andreopoulos B."/>
            <person name="Baker S."/>
            <person name="Barry K."/>
            <person name="Bills G."/>
            <person name="Bluhm B."/>
            <person name="Cannon C."/>
            <person name="Castanera R."/>
            <person name="Culley D."/>
            <person name="Daum C."/>
            <person name="Ezra D."/>
            <person name="Gonzalez J."/>
            <person name="Henrissat B."/>
            <person name="Kuo A."/>
            <person name="Liang C."/>
            <person name="Lipzen A."/>
            <person name="Lutzoni F."/>
            <person name="Magnuson J."/>
            <person name="Mondo S."/>
            <person name="Nolan M."/>
            <person name="Ohm R."/>
            <person name="Pangilinan J."/>
            <person name="Park H.-J."/>
            <person name="Ramirez L."/>
            <person name="Alfaro M."/>
            <person name="Sun H."/>
            <person name="Tritt A."/>
            <person name="Yoshinaga Y."/>
            <person name="Zwiers L.-H."/>
            <person name="Turgeon B."/>
            <person name="Goodwin S."/>
            <person name="Spatafora J."/>
            <person name="Crous P."/>
            <person name="Grigoriev I."/>
        </authorList>
    </citation>
    <scope>NUCLEOTIDE SEQUENCE</scope>
    <source>
        <strain evidence="4">CBS 123094</strain>
    </source>
</reference>
<dbReference type="PANTHER" id="PTHR37842">
    <property type="match status" value="1"/>
</dbReference>
<keyword evidence="1 4" id="KW-0378">Hydrolase</keyword>
<dbReference type="InterPro" id="IPR042301">
    <property type="entry name" value="GH115_sf"/>
</dbReference>
<keyword evidence="5" id="KW-1185">Reference proteome</keyword>
<protein>
    <submittedName>
        <fullName evidence="4">Glycoside hydrolase family 115 protein</fullName>
    </submittedName>
</protein>
<dbReference type="InterPro" id="IPR029018">
    <property type="entry name" value="Hex-like_dom2"/>
</dbReference>
<evidence type="ECO:0000313" key="5">
    <source>
        <dbReference type="Proteomes" id="UP000799779"/>
    </source>
</evidence>
<gene>
    <name evidence="4" type="ORF">P154DRAFT_619240</name>
</gene>
<dbReference type="GO" id="GO:0016787">
    <property type="term" value="F:hydrolase activity"/>
    <property type="evidence" value="ECO:0007669"/>
    <property type="project" value="UniProtKB-KW"/>
</dbReference>
<dbReference type="Pfam" id="PF17829">
    <property type="entry name" value="GH115_C"/>
    <property type="match status" value="1"/>
</dbReference>
<organism evidence="4 5">
    <name type="scientific">Amniculicola lignicola CBS 123094</name>
    <dbReference type="NCBI Taxonomy" id="1392246"/>
    <lineage>
        <taxon>Eukaryota</taxon>
        <taxon>Fungi</taxon>
        <taxon>Dikarya</taxon>
        <taxon>Ascomycota</taxon>
        <taxon>Pezizomycotina</taxon>
        <taxon>Dothideomycetes</taxon>
        <taxon>Pleosporomycetidae</taxon>
        <taxon>Pleosporales</taxon>
        <taxon>Amniculicolaceae</taxon>
        <taxon>Amniculicola</taxon>
    </lineage>
</organism>
<evidence type="ECO:0000313" key="4">
    <source>
        <dbReference type="EMBL" id="KAF2001565.1"/>
    </source>
</evidence>
<dbReference type="SUPFAM" id="SSF55545">
    <property type="entry name" value="beta-N-acetylhexosaminidase-like domain"/>
    <property type="match status" value="1"/>
</dbReference>
<dbReference type="InterPro" id="IPR031924">
    <property type="entry name" value="GH115"/>
</dbReference>
<evidence type="ECO:0000256" key="2">
    <source>
        <dbReference type="SAM" id="SignalP"/>
    </source>
</evidence>
<dbReference type="EMBL" id="ML977582">
    <property type="protein sequence ID" value="KAF2001565.1"/>
    <property type="molecule type" value="Genomic_DNA"/>
</dbReference>
<dbReference type="Gene3D" id="1.20.58.2150">
    <property type="match status" value="1"/>
</dbReference>
<dbReference type="Gene3D" id="3.20.20.520">
    <property type="entry name" value="Glycosyl hydrolase family 115"/>
    <property type="match status" value="1"/>
</dbReference>
<keyword evidence="2" id="KW-0732">Signal</keyword>
<feature type="chain" id="PRO_5025463620" evidence="2">
    <location>
        <begin position="20"/>
        <end position="1003"/>
    </location>
</feature>
<feature type="domain" description="Gylcosyl hydrolase 115 C-terminal" evidence="3">
    <location>
        <begin position="817"/>
        <end position="998"/>
    </location>
</feature>
<dbReference type="Proteomes" id="UP000799779">
    <property type="component" value="Unassembled WGS sequence"/>
</dbReference>
<dbReference type="PANTHER" id="PTHR37842:SF2">
    <property type="entry name" value="GYLCOSYL HYDROLASE 115 C-TERMINAL DOMAIN-CONTAINING PROTEIN"/>
    <property type="match status" value="1"/>
</dbReference>
<accession>A0A6A5WR55</accession>
<dbReference type="InterPro" id="IPR041437">
    <property type="entry name" value="GH115_C"/>
</dbReference>